<evidence type="ECO:0000313" key="10">
    <source>
        <dbReference type="EMBL" id="KZP26266.1"/>
    </source>
</evidence>
<dbReference type="CDD" id="cd03112">
    <property type="entry name" value="CobW-like"/>
    <property type="match status" value="1"/>
</dbReference>
<dbReference type="Pfam" id="PF07683">
    <property type="entry name" value="CobW_C"/>
    <property type="match status" value="1"/>
</dbReference>
<dbReference type="Gene3D" id="3.30.1220.10">
    <property type="entry name" value="CobW-like, C-terminal domain"/>
    <property type="match status" value="1"/>
</dbReference>
<name>A0A166PN75_9AGAM</name>
<dbReference type="GO" id="GO:0005525">
    <property type="term" value="F:GTP binding"/>
    <property type="evidence" value="ECO:0007669"/>
    <property type="project" value="UniProtKB-KW"/>
</dbReference>
<gene>
    <name evidence="10" type="ORF">FIBSPDRAFT_928708</name>
</gene>
<comment type="catalytic activity">
    <reaction evidence="7">
        <text>GTP + H2O = GDP + phosphate + H(+)</text>
        <dbReference type="Rhea" id="RHEA:19669"/>
        <dbReference type="ChEBI" id="CHEBI:15377"/>
        <dbReference type="ChEBI" id="CHEBI:15378"/>
        <dbReference type="ChEBI" id="CHEBI:37565"/>
        <dbReference type="ChEBI" id="CHEBI:43474"/>
        <dbReference type="ChEBI" id="CHEBI:58189"/>
    </reaction>
    <physiologicalReaction direction="left-to-right" evidence="7">
        <dbReference type="Rhea" id="RHEA:19670"/>
    </physiologicalReaction>
</comment>
<evidence type="ECO:0000256" key="7">
    <source>
        <dbReference type="ARBA" id="ARBA00049117"/>
    </source>
</evidence>
<dbReference type="InterPro" id="IPR027417">
    <property type="entry name" value="P-loop_NTPase"/>
</dbReference>
<dbReference type="Gene3D" id="3.40.50.300">
    <property type="entry name" value="P-loop containing nucleotide triphosphate hydrolases"/>
    <property type="match status" value="1"/>
</dbReference>
<evidence type="ECO:0000259" key="9">
    <source>
        <dbReference type="Pfam" id="PF07683"/>
    </source>
</evidence>
<keyword evidence="3" id="KW-0862">Zinc</keyword>
<dbReference type="EMBL" id="KV417515">
    <property type="protein sequence ID" value="KZP26266.1"/>
    <property type="molecule type" value="Genomic_DNA"/>
</dbReference>
<evidence type="ECO:0000313" key="11">
    <source>
        <dbReference type="Proteomes" id="UP000076532"/>
    </source>
</evidence>
<feature type="domain" description="CobW/HypB/UreG nucleotide-binding" evidence="8">
    <location>
        <begin position="27"/>
        <end position="225"/>
    </location>
</feature>
<evidence type="ECO:0000256" key="2">
    <source>
        <dbReference type="ARBA" id="ARBA00022801"/>
    </source>
</evidence>
<dbReference type="GO" id="GO:0016787">
    <property type="term" value="F:hydrolase activity"/>
    <property type="evidence" value="ECO:0007669"/>
    <property type="project" value="UniProtKB-KW"/>
</dbReference>
<evidence type="ECO:0000259" key="8">
    <source>
        <dbReference type="Pfam" id="PF02492"/>
    </source>
</evidence>
<keyword evidence="2" id="KW-0378">Hydrolase</keyword>
<reference evidence="10 11" key="1">
    <citation type="journal article" date="2016" name="Mol. Biol. Evol.">
        <title>Comparative Genomics of Early-Diverging Mushroom-Forming Fungi Provides Insights into the Origins of Lignocellulose Decay Capabilities.</title>
        <authorList>
            <person name="Nagy L.G."/>
            <person name="Riley R."/>
            <person name="Tritt A."/>
            <person name="Adam C."/>
            <person name="Daum C."/>
            <person name="Floudas D."/>
            <person name="Sun H."/>
            <person name="Yadav J.S."/>
            <person name="Pangilinan J."/>
            <person name="Larsson K.H."/>
            <person name="Matsuura K."/>
            <person name="Barry K."/>
            <person name="Labutti K."/>
            <person name="Kuo R."/>
            <person name="Ohm R.A."/>
            <person name="Bhattacharya S.S."/>
            <person name="Shirouzu T."/>
            <person name="Yoshinaga Y."/>
            <person name="Martin F.M."/>
            <person name="Grigoriev I.V."/>
            <person name="Hibbett D.S."/>
        </authorList>
    </citation>
    <scope>NUCLEOTIDE SEQUENCE [LARGE SCALE GENOMIC DNA]</scope>
    <source>
        <strain evidence="10 11">CBS 109695</strain>
    </source>
</reference>
<proteinExistence type="inferred from homology"/>
<dbReference type="AlphaFoldDB" id="A0A166PN75"/>
<comment type="similarity">
    <text evidence="6">Belongs to the SIMIBI class G3E GTPase family. ZNG1 subfamily.</text>
</comment>
<dbReference type="OrthoDB" id="258627at2759"/>
<keyword evidence="1" id="KW-0547">Nucleotide-binding</keyword>
<keyword evidence="4" id="KW-0342">GTP-binding</keyword>
<protein>
    <submittedName>
        <fullName evidence="10">CobW-domain-containing protein</fullName>
    </submittedName>
</protein>
<dbReference type="InterPro" id="IPR011629">
    <property type="entry name" value="CobW-like_C"/>
</dbReference>
<evidence type="ECO:0000256" key="1">
    <source>
        <dbReference type="ARBA" id="ARBA00022741"/>
    </source>
</evidence>
<dbReference type="SUPFAM" id="SSF52540">
    <property type="entry name" value="P-loop containing nucleoside triphosphate hydrolases"/>
    <property type="match status" value="1"/>
</dbReference>
<dbReference type="Proteomes" id="UP000076532">
    <property type="component" value="Unassembled WGS sequence"/>
</dbReference>
<dbReference type="PANTHER" id="PTHR13748">
    <property type="entry name" value="COBW-RELATED"/>
    <property type="match status" value="1"/>
</dbReference>
<evidence type="ECO:0000256" key="5">
    <source>
        <dbReference type="ARBA" id="ARBA00023186"/>
    </source>
</evidence>
<dbReference type="GO" id="GO:0005737">
    <property type="term" value="C:cytoplasm"/>
    <property type="evidence" value="ECO:0007669"/>
    <property type="project" value="TreeGrafter"/>
</dbReference>
<sequence>MDAEDDVPDLLEQITTDYSEPPKKRVPLTIICGFLGAGKSTLLKRILTERHGYRIAVIMNEFGDTADIEAKAINISSPDDPTAEGSEEFLELPNGCLCCSIKDTGVAAIEKLMQRKGAFDHILLETTGLADPGPIASIFWKNEEYTAGLGNDISLDGVICVVDAVFGQKQMQDDSAIEGEGESLRHRQVACADVILLNKVDLVTADKLASTEELIGKVNPAAPIYKTTQGQVDLSLIMGIEAFASPSSFRRAITVPSHVHDDAEDAEHHHDTHYEARGISSLQVTCPVLSPGHLERLDEWIRTVLWENRLPEMASGAEGIVLKVLRCKGLFTTVAGDKYVLQGVQDLYEISKIDEGEAVGVPAVGKLVLIGKGLNSVVRHSLQDVFN</sequence>
<dbReference type="InterPro" id="IPR051316">
    <property type="entry name" value="Zinc-reg_GTPase_activator"/>
</dbReference>
<dbReference type="SUPFAM" id="SSF90002">
    <property type="entry name" value="Hypothetical protein YjiA, C-terminal domain"/>
    <property type="match status" value="1"/>
</dbReference>
<evidence type="ECO:0000256" key="6">
    <source>
        <dbReference type="ARBA" id="ARBA00034320"/>
    </source>
</evidence>
<dbReference type="InterPro" id="IPR003495">
    <property type="entry name" value="CobW/HypB/UreG_nucleotide-bd"/>
</dbReference>
<evidence type="ECO:0000256" key="4">
    <source>
        <dbReference type="ARBA" id="ARBA00023134"/>
    </source>
</evidence>
<dbReference type="PANTHER" id="PTHR13748:SF31">
    <property type="entry name" value="ZINC-REGULATED GTPASE METALLOPROTEIN ACTIVATOR 1A-RELATED"/>
    <property type="match status" value="1"/>
</dbReference>
<accession>A0A166PN75</accession>
<keyword evidence="11" id="KW-1185">Reference proteome</keyword>
<keyword evidence="5" id="KW-0143">Chaperone</keyword>
<dbReference type="InterPro" id="IPR036627">
    <property type="entry name" value="CobW-likC_sf"/>
</dbReference>
<feature type="domain" description="CobW C-terminal" evidence="9">
    <location>
        <begin position="293"/>
        <end position="376"/>
    </location>
</feature>
<organism evidence="10 11">
    <name type="scientific">Athelia psychrophila</name>
    <dbReference type="NCBI Taxonomy" id="1759441"/>
    <lineage>
        <taxon>Eukaryota</taxon>
        <taxon>Fungi</taxon>
        <taxon>Dikarya</taxon>
        <taxon>Basidiomycota</taxon>
        <taxon>Agaricomycotina</taxon>
        <taxon>Agaricomycetes</taxon>
        <taxon>Agaricomycetidae</taxon>
        <taxon>Atheliales</taxon>
        <taxon>Atheliaceae</taxon>
        <taxon>Athelia</taxon>
    </lineage>
</organism>
<dbReference type="STRING" id="436010.A0A166PN75"/>
<evidence type="ECO:0000256" key="3">
    <source>
        <dbReference type="ARBA" id="ARBA00022833"/>
    </source>
</evidence>
<dbReference type="Pfam" id="PF02492">
    <property type="entry name" value="cobW"/>
    <property type="match status" value="1"/>
</dbReference>